<dbReference type="Gene3D" id="3.40.50.12780">
    <property type="entry name" value="N-terminal domain of ligase-like"/>
    <property type="match status" value="1"/>
</dbReference>
<name>A0ABU9TNB6_9GAMM</name>
<keyword evidence="1" id="KW-0436">Ligase</keyword>
<dbReference type="RefSeq" id="WP_342853584.1">
    <property type="nucleotide sequence ID" value="NZ_JBBMRA010000001.1"/>
</dbReference>
<dbReference type="InterPro" id="IPR000873">
    <property type="entry name" value="AMP-dep_synth/lig_dom"/>
</dbReference>
<evidence type="ECO:0000313" key="4">
    <source>
        <dbReference type="Proteomes" id="UP001449225"/>
    </source>
</evidence>
<dbReference type="PROSITE" id="PS00455">
    <property type="entry name" value="AMP_BINDING"/>
    <property type="match status" value="1"/>
</dbReference>
<proteinExistence type="predicted"/>
<sequence length="500" mass="54005">MSQLLKKIHAYALSQPTKIALSSRVATLNYAQLYGQVESLTVQLKQTRCARLGIWADNAPNWVVTQLAAMSAGITVIPIPTFFSSAQVHHLINHADIELIILDERLTSADPHLDFKHYASTPLTLPSGLSAYQKSNLESTANTADAKTALVTFTSGSTGTPKGVCIGADLLDQMCRSLYSLTHEIGVKKHLCLLPLAVMLENVAGVFLPLYAGETVVIDGSDITGLKGSSQPDIQQLGLYLSTEQPHSLIVTPELLKLLLLLKLQGQALDHLKLIAVGGGKVPTQLLQQAHALNLPVYEGYGLSECGSVVALNTPNATKLGSAGKALPHCEIKISDSDEILVYGPHMQGYLHEPLLASDHISTGDLGYIDEEGFLFITGRIKNVQINSFGRNFSPEWIESEINGLPSVIRSAIFGDGKPYITALIQTIPGITATQLEQQISKLNQSLPDYAQIKATLPMSAETLISNGLLTANGRIKRDAIEHYYTQHIENGYSSVTVNL</sequence>
<feature type="domain" description="AMP-dependent synthetase/ligase" evidence="2">
    <location>
        <begin position="12"/>
        <end position="349"/>
    </location>
</feature>
<dbReference type="Pfam" id="PF23562">
    <property type="entry name" value="AMP-binding_C_3"/>
    <property type="match status" value="1"/>
</dbReference>
<dbReference type="Proteomes" id="UP001449225">
    <property type="component" value="Unassembled WGS sequence"/>
</dbReference>
<organism evidence="3 4">
    <name type="scientific">Neptuniibacter pectenicola</name>
    <dbReference type="NCBI Taxonomy" id="1806669"/>
    <lineage>
        <taxon>Bacteria</taxon>
        <taxon>Pseudomonadati</taxon>
        <taxon>Pseudomonadota</taxon>
        <taxon>Gammaproteobacteria</taxon>
        <taxon>Oceanospirillales</taxon>
        <taxon>Oceanospirillaceae</taxon>
        <taxon>Neptuniibacter</taxon>
    </lineage>
</organism>
<protein>
    <submittedName>
        <fullName evidence="3">AMP-binding protein</fullName>
    </submittedName>
</protein>
<dbReference type="Pfam" id="PF00501">
    <property type="entry name" value="AMP-binding"/>
    <property type="match status" value="1"/>
</dbReference>
<evidence type="ECO:0000256" key="1">
    <source>
        <dbReference type="ARBA" id="ARBA00022598"/>
    </source>
</evidence>
<dbReference type="PANTHER" id="PTHR43767">
    <property type="entry name" value="LONG-CHAIN-FATTY-ACID--COA LIGASE"/>
    <property type="match status" value="1"/>
</dbReference>
<evidence type="ECO:0000313" key="3">
    <source>
        <dbReference type="EMBL" id="MEM5535214.1"/>
    </source>
</evidence>
<dbReference type="PANTHER" id="PTHR43767:SF8">
    <property type="entry name" value="LONG-CHAIN-FATTY-ACID--COA LIGASE"/>
    <property type="match status" value="1"/>
</dbReference>
<accession>A0ABU9TNB6</accession>
<reference evidence="3 4" key="1">
    <citation type="submission" date="2024-03" db="EMBL/GenBank/DDBJ databases">
        <title>Community enrichment and isolation of bacterial strains for fucoidan degradation.</title>
        <authorList>
            <person name="Sichert A."/>
        </authorList>
    </citation>
    <scope>NUCLEOTIDE SEQUENCE [LARGE SCALE GENOMIC DNA]</scope>
    <source>
        <strain evidence="3 4">AS76</strain>
    </source>
</reference>
<dbReference type="InterPro" id="IPR050237">
    <property type="entry name" value="ATP-dep_AMP-bd_enzyme"/>
</dbReference>
<dbReference type="SUPFAM" id="SSF56801">
    <property type="entry name" value="Acetyl-CoA synthetase-like"/>
    <property type="match status" value="1"/>
</dbReference>
<comment type="caution">
    <text evidence="3">The sequence shown here is derived from an EMBL/GenBank/DDBJ whole genome shotgun (WGS) entry which is preliminary data.</text>
</comment>
<dbReference type="InterPro" id="IPR042099">
    <property type="entry name" value="ANL_N_sf"/>
</dbReference>
<keyword evidence="4" id="KW-1185">Reference proteome</keyword>
<dbReference type="EMBL" id="JBBMRA010000001">
    <property type="protein sequence ID" value="MEM5535214.1"/>
    <property type="molecule type" value="Genomic_DNA"/>
</dbReference>
<dbReference type="InterPro" id="IPR020845">
    <property type="entry name" value="AMP-binding_CS"/>
</dbReference>
<gene>
    <name evidence="3" type="ORF">WNY58_02300</name>
</gene>
<evidence type="ECO:0000259" key="2">
    <source>
        <dbReference type="Pfam" id="PF00501"/>
    </source>
</evidence>